<dbReference type="OrthoDB" id="3872852at2"/>
<name>D9WDG7_9ACTN</name>
<evidence type="ECO:0000256" key="1">
    <source>
        <dbReference type="SAM" id="MobiDB-lite"/>
    </source>
</evidence>
<dbReference type="HOGENOM" id="CLU_092429_3_0_11"/>
<dbReference type="RefSeq" id="WP_009718974.1">
    <property type="nucleotide sequence ID" value="NZ_GG657754.1"/>
</dbReference>
<keyword evidence="3" id="KW-1185">Reference proteome</keyword>
<dbReference type="EMBL" id="GG657754">
    <property type="protein sequence ID" value="EFL27174.1"/>
    <property type="molecule type" value="Genomic_DNA"/>
</dbReference>
<dbReference type="AlphaFoldDB" id="D9WDG7"/>
<dbReference type="STRING" id="457427.SSOG_06888"/>
<sequence length="147" mass="16187">MAHPNGFPPGTTPRSWAPPSGTDVELVEVGPYWDAVRTPADVGECALRLLGEATGAVIADYSLMYWLIPPGHAQHWRRMQRNVNALGAHDATVTYVGVPPATHTTGPRLHWRIPVGPDRYLTDPYRLREALARAINTEPETGEETRS</sequence>
<evidence type="ECO:0000313" key="3">
    <source>
        <dbReference type="Proteomes" id="UP000003963"/>
    </source>
</evidence>
<accession>D9WDG7</accession>
<dbReference type="Proteomes" id="UP000003963">
    <property type="component" value="Unassembled WGS sequence"/>
</dbReference>
<reference evidence="2 3" key="1">
    <citation type="submission" date="2009-02" db="EMBL/GenBank/DDBJ databases">
        <title>Annotation of Streptomyces hygroscopicus strain ATCC 53653.</title>
        <authorList>
            <consortium name="The Broad Institute Genome Sequencing Platform"/>
            <consortium name="Broad Institute Microbial Sequencing Center"/>
            <person name="Fischbach M."/>
            <person name="Godfrey P."/>
            <person name="Ward D."/>
            <person name="Young S."/>
            <person name="Zeng Q."/>
            <person name="Koehrsen M."/>
            <person name="Alvarado L."/>
            <person name="Berlin A.M."/>
            <person name="Bochicchio J."/>
            <person name="Borenstein D."/>
            <person name="Chapman S.B."/>
            <person name="Chen Z."/>
            <person name="Engels R."/>
            <person name="Freedman E."/>
            <person name="Gellesch M."/>
            <person name="Goldberg J."/>
            <person name="Griggs A."/>
            <person name="Gujja S."/>
            <person name="Heilman E.R."/>
            <person name="Heiman D.I."/>
            <person name="Hepburn T.A."/>
            <person name="Howarth C."/>
            <person name="Jen D."/>
            <person name="Larson L."/>
            <person name="Lewis B."/>
            <person name="Mehta T."/>
            <person name="Park D."/>
            <person name="Pearson M."/>
            <person name="Richards J."/>
            <person name="Roberts A."/>
            <person name="Saif S."/>
            <person name="Shea T.D."/>
            <person name="Shenoy N."/>
            <person name="Sisk P."/>
            <person name="Stolte C."/>
            <person name="Sykes S.N."/>
            <person name="Thomson T."/>
            <person name="Walk T."/>
            <person name="White J."/>
            <person name="Yandava C."/>
            <person name="Straight P."/>
            <person name="Clardy J."/>
            <person name="Hung D."/>
            <person name="Kolter R."/>
            <person name="Mekalanos J."/>
            <person name="Walker S."/>
            <person name="Walsh C.T."/>
            <person name="Wieland-Brown L.C."/>
            <person name="Haas B."/>
            <person name="Nusbaum C."/>
            <person name="Birren B."/>
        </authorList>
    </citation>
    <scope>NUCLEOTIDE SEQUENCE [LARGE SCALE GENOMIC DNA]</scope>
    <source>
        <strain evidence="2 3">ATCC 53653</strain>
    </source>
</reference>
<feature type="compositionally biased region" description="Pro residues" evidence="1">
    <location>
        <begin position="1"/>
        <end position="11"/>
    </location>
</feature>
<evidence type="ECO:0000313" key="2">
    <source>
        <dbReference type="EMBL" id="EFL27174.1"/>
    </source>
</evidence>
<proteinExistence type="predicted"/>
<gene>
    <name evidence="2" type="ORF">SSOG_06888</name>
</gene>
<organism evidence="2 3">
    <name type="scientific">Streptomyces himastatinicus ATCC 53653</name>
    <dbReference type="NCBI Taxonomy" id="457427"/>
    <lineage>
        <taxon>Bacteria</taxon>
        <taxon>Bacillati</taxon>
        <taxon>Actinomycetota</taxon>
        <taxon>Actinomycetes</taxon>
        <taxon>Kitasatosporales</taxon>
        <taxon>Streptomycetaceae</taxon>
        <taxon>Streptomyces</taxon>
        <taxon>Streptomyces violaceusniger group</taxon>
    </lineage>
</organism>
<feature type="region of interest" description="Disordered" evidence="1">
    <location>
        <begin position="1"/>
        <end position="21"/>
    </location>
</feature>
<protein>
    <submittedName>
        <fullName evidence="2">Uncharacterized protein</fullName>
    </submittedName>
</protein>